<feature type="region of interest" description="Disordered" evidence="1">
    <location>
        <begin position="1046"/>
        <end position="1095"/>
    </location>
</feature>
<evidence type="ECO:0000313" key="3">
    <source>
        <dbReference type="EMBL" id="KAK4091599.1"/>
    </source>
</evidence>
<feature type="compositionally biased region" description="Low complexity" evidence="1">
    <location>
        <begin position="801"/>
        <end position="821"/>
    </location>
</feature>
<evidence type="ECO:0000256" key="2">
    <source>
        <dbReference type="SAM" id="SignalP"/>
    </source>
</evidence>
<feature type="compositionally biased region" description="Polar residues" evidence="1">
    <location>
        <begin position="825"/>
        <end position="837"/>
    </location>
</feature>
<feature type="compositionally biased region" description="Low complexity" evidence="1">
    <location>
        <begin position="703"/>
        <end position="735"/>
    </location>
</feature>
<evidence type="ECO:0000256" key="1">
    <source>
        <dbReference type="SAM" id="MobiDB-lite"/>
    </source>
</evidence>
<comment type="caution">
    <text evidence="3">The sequence shown here is derived from an EMBL/GenBank/DDBJ whole genome shotgun (WGS) entry which is preliminary data.</text>
</comment>
<name>A0ABR0C620_PURLI</name>
<feature type="region of interest" description="Disordered" evidence="1">
    <location>
        <begin position="999"/>
        <end position="1028"/>
    </location>
</feature>
<feature type="compositionally biased region" description="Polar residues" evidence="1">
    <location>
        <begin position="211"/>
        <end position="220"/>
    </location>
</feature>
<feature type="compositionally biased region" description="Basic and acidic residues" evidence="1">
    <location>
        <begin position="850"/>
        <end position="862"/>
    </location>
</feature>
<sequence>MPAWSMLVHVFRPAHHVLLVNSAVVEGGTTNTAFCFIDRRKFRGQTIELKSEKKEMKGGPPLLVATRARSHDMLTWGLSDAMPKARWAHCSDADFQDRGLRAATGQDWTGLDWAFASIDSSHLFTGSAARLPHPQAQAQTLTDARAGRAGMCRPGGPRRRRRPGMGRWWWCSQQLPALRDRWCRYFSVAADAGADFQLRIRSPSGGGGSSTQPAPRSQSGLRRRTFPSCEVPLTGGAGWLSRGGKTQTQLGAAAHAGRERGRRDPEPQETAEGMRRAREGKGCAGLRLAHAHGTILARWQGSARVVGGRDGGPDCEGGGGHPARLLVIIARSPAKFLLLLPSPPRISHHQQRTYVLCDLDRRGLDEHQRRLGLLIGPDRVQHTRTPWAFETSAPHADGTAGLTACTTPGPASPPAYPVGVIRRDSHTYVVVPDPAVLFLSASQLRLSEPPRHQPLYPGSHTTHTTHTHAHTLSRYTPRSTSPNCPPLTETGTTESGSAPGIRAKWATDPAISNTRDDATPYLQYLPPVSGGRNTYTQARTHTSHAVIKPGNDLPTLLWKGPVAAVRETGKEEEGRVRPVPLSPCGQGRHGASRLAFQNLHRGTIDDLPARAQNFKPAVPLSISLGKEGIMSKGWGLRRSTSALFTSSSSSPPSSKTTADTATAPLSAPNALADPSASSATAQPLGKLRRMASFTQRFGGGGKTKNVGGAATATSRNTTTPTTTATTGQASQQQAPRSFYVPTHAASSFARTVAPAQHATIPEDDEGGGESTTSPRRQQHHQQQTTFRDRMEARRRSGGTGHSRNNSGSTGSGASRTSWSAAPQANPASSRHPPSSTIPAAVAAAPAARTRTRETNGADKDRYGTTAADRGGESDYAVFLAEAQANDRRARRAIPLWIPSDTPEQRRDSAYYSYSGGSRSSAGAGAGAGDGVGAGAGAGTGGCGAAYYTNNHHHNQHASHHDAAGRAVRRQPSAAMARRITESKLQRVCKPAMPFPRLALRKPHRNGRRTHRTAPHQQTHGPFLPTVEPRHPLSLGILAKPRNAPLPLQLISAPDPPSNNDNNDDNVPPNTSPNHPSIDPSTKTRGTSTGGPHLDN</sequence>
<feature type="region of interest" description="Disordered" evidence="1">
    <location>
        <begin position="568"/>
        <end position="589"/>
    </location>
</feature>
<feature type="chain" id="PRO_5046970560" evidence="2">
    <location>
        <begin position="23"/>
        <end position="1095"/>
    </location>
</feature>
<feature type="region of interest" description="Disordered" evidence="1">
    <location>
        <begin position="199"/>
        <end position="223"/>
    </location>
</feature>
<feature type="region of interest" description="Disordered" evidence="1">
    <location>
        <begin position="748"/>
        <end position="869"/>
    </location>
</feature>
<keyword evidence="4" id="KW-1185">Reference proteome</keyword>
<reference evidence="3 4" key="1">
    <citation type="journal article" date="2024" name="Microbiol. Resour. Announc.">
        <title>Genome annotations for the ascomycete fungi Trichoderma harzianum, Trichoderma aggressivum, and Purpureocillium lilacinum.</title>
        <authorList>
            <person name="Beijen E.P.W."/>
            <person name="Ohm R.A."/>
        </authorList>
    </citation>
    <scope>NUCLEOTIDE SEQUENCE [LARGE SCALE GENOMIC DNA]</scope>
    <source>
        <strain evidence="3 4">CBS 150709</strain>
    </source>
</reference>
<gene>
    <name evidence="3" type="ORF">Purlil1_4029</name>
</gene>
<feature type="compositionally biased region" description="Basic residues" evidence="1">
    <location>
        <begin position="999"/>
        <end position="1013"/>
    </location>
</feature>
<feature type="compositionally biased region" description="Low complexity" evidence="1">
    <location>
        <begin position="909"/>
        <end position="922"/>
    </location>
</feature>
<feature type="region of interest" description="Disordered" evidence="1">
    <location>
        <begin position="237"/>
        <end position="274"/>
    </location>
</feature>
<feature type="compositionally biased region" description="Basic and acidic residues" evidence="1">
    <location>
        <begin position="256"/>
        <end position="274"/>
    </location>
</feature>
<evidence type="ECO:0000313" key="4">
    <source>
        <dbReference type="Proteomes" id="UP001287286"/>
    </source>
</evidence>
<protein>
    <submittedName>
        <fullName evidence="3">Uncharacterized protein</fullName>
    </submittedName>
</protein>
<feature type="compositionally biased region" description="Low complexity" evidence="1">
    <location>
        <begin position="1057"/>
        <end position="1073"/>
    </location>
</feature>
<dbReference type="EMBL" id="JAWRVI010000011">
    <property type="protein sequence ID" value="KAK4091599.1"/>
    <property type="molecule type" value="Genomic_DNA"/>
</dbReference>
<feature type="region of interest" description="Disordered" evidence="1">
    <location>
        <begin position="954"/>
        <end position="978"/>
    </location>
</feature>
<proteinExistence type="predicted"/>
<organism evidence="3 4">
    <name type="scientific">Purpureocillium lilacinum</name>
    <name type="common">Paecilomyces lilacinus</name>
    <dbReference type="NCBI Taxonomy" id="33203"/>
    <lineage>
        <taxon>Eukaryota</taxon>
        <taxon>Fungi</taxon>
        <taxon>Dikarya</taxon>
        <taxon>Ascomycota</taxon>
        <taxon>Pezizomycotina</taxon>
        <taxon>Sordariomycetes</taxon>
        <taxon>Hypocreomycetidae</taxon>
        <taxon>Hypocreales</taxon>
        <taxon>Ophiocordycipitaceae</taxon>
        <taxon>Purpureocillium</taxon>
    </lineage>
</organism>
<accession>A0ABR0C620</accession>
<feature type="region of interest" description="Disordered" evidence="1">
    <location>
        <begin position="899"/>
        <end position="926"/>
    </location>
</feature>
<feature type="compositionally biased region" description="Polar residues" evidence="1">
    <location>
        <begin position="473"/>
        <end position="482"/>
    </location>
</feature>
<feature type="region of interest" description="Disordered" evidence="1">
    <location>
        <begin position="457"/>
        <end position="501"/>
    </location>
</feature>
<dbReference type="Proteomes" id="UP001287286">
    <property type="component" value="Unassembled WGS sequence"/>
</dbReference>
<feature type="compositionally biased region" description="Low complexity" evidence="1">
    <location>
        <begin position="643"/>
        <end position="664"/>
    </location>
</feature>
<keyword evidence="2" id="KW-0732">Signal</keyword>
<feature type="region of interest" description="Disordered" evidence="1">
    <location>
        <begin position="643"/>
        <end position="736"/>
    </location>
</feature>
<feature type="compositionally biased region" description="Low complexity" evidence="1">
    <location>
        <begin position="838"/>
        <end position="847"/>
    </location>
</feature>
<feature type="signal peptide" evidence="2">
    <location>
        <begin position="1"/>
        <end position="22"/>
    </location>
</feature>